<keyword evidence="3" id="KW-0808">Transferase</keyword>
<dbReference type="Gene3D" id="3.90.1150.10">
    <property type="entry name" value="Aspartate Aminotransferase, domain 1"/>
    <property type="match status" value="1"/>
</dbReference>
<evidence type="ECO:0000256" key="3">
    <source>
        <dbReference type="RuleBase" id="RU000481"/>
    </source>
</evidence>
<keyword evidence="3" id="KW-0032">Aminotransferase</keyword>
<sequence>MKEKFIRHHGGNIWRFRKVIDFSANINPEGLSPNVVAAIKDNLNLLVHYPDPECTELTQIFCKKNNLDPGYCLWGNGAAELFYLLFKYLKPGTIHLPIPSFCEYEGAALAADAEIRFWSFAKENNWDIDWLEIIAEANPGDLLVITNPNNPTGFLWEKQRLLPVIDRAYSKNVNVLIDEAFIDFVDEPEKSSFIQDFYQWPNLFISYSLTKFYAIPGLRLGILLANKEMISSLKFHKDPWNVNLLAQVAGAAALQDSAYEAISRKLAKKRREAMIELIEDYLVPAGVNFWLPQANYVLLELPVPVSDVEQKIRDAGFLIRNCQNFRGLNEYYCRVAIRTEAENRALILTMQEIITEVKKSAESLTGKTW</sequence>
<dbReference type="Gene3D" id="3.40.640.10">
    <property type="entry name" value="Type I PLP-dependent aspartate aminotransferase-like (Major domain)"/>
    <property type="match status" value="1"/>
</dbReference>
<dbReference type="OrthoDB" id="9813612at2"/>
<comment type="similarity">
    <text evidence="3">Belongs to the class-I pyridoxal-phosphate-dependent aminotransferase family.</text>
</comment>
<evidence type="ECO:0000256" key="2">
    <source>
        <dbReference type="ARBA" id="ARBA00022898"/>
    </source>
</evidence>
<gene>
    <name evidence="5" type="ORF">SAMN02745885_00260</name>
</gene>
<dbReference type="GO" id="GO:0008483">
    <property type="term" value="F:transaminase activity"/>
    <property type="evidence" value="ECO:0007669"/>
    <property type="project" value="UniProtKB-KW"/>
</dbReference>
<dbReference type="PANTHER" id="PTHR42885">
    <property type="entry name" value="HISTIDINOL-PHOSPHATE AMINOTRANSFERASE-RELATED"/>
    <property type="match status" value="1"/>
</dbReference>
<dbReference type="PANTHER" id="PTHR42885:SF1">
    <property type="entry name" value="THREONINE-PHOSPHATE DECARBOXYLASE"/>
    <property type="match status" value="1"/>
</dbReference>
<dbReference type="EC" id="2.6.1.-" evidence="3"/>
<dbReference type="SUPFAM" id="SSF53383">
    <property type="entry name" value="PLP-dependent transferases"/>
    <property type="match status" value="1"/>
</dbReference>
<dbReference type="EMBL" id="FUXM01000002">
    <property type="protein sequence ID" value="SJZ57123.1"/>
    <property type="molecule type" value="Genomic_DNA"/>
</dbReference>
<dbReference type="GO" id="GO:0030170">
    <property type="term" value="F:pyridoxal phosphate binding"/>
    <property type="evidence" value="ECO:0007669"/>
    <property type="project" value="InterPro"/>
</dbReference>
<reference evidence="6" key="1">
    <citation type="submission" date="2017-02" db="EMBL/GenBank/DDBJ databases">
        <authorList>
            <person name="Varghese N."/>
            <person name="Submissions S."/>
        </authorList>
    </citation>
    <scope>NUCLEOTIDE SEQUENCE [LARGE SCALE GENOMIC DNA]</scope>
    <source>
        <strain evidence="6">DSM 16521</strain>
    </source>
</reference>
<feature type="domain" description="Aminotransferase class I/classII large" evidence="4">
    <location>
        <begin position="18"/>
        <end position="346"/>
    </location>
</feature>
<proteinExistence type="inferred from homology"/>
<comment type="cofactor">
    <cofactor evidence="1 3">
        <name>pyridoxal 5'-phosphate</name>
        <dbReference type="ChEBI" id="CHEBI:597326"/>
    </cofactor>
</comment>
<dbReference type="PROSITE" id="PS00105">
    <property type="entry name" value="AA_TRANSFER_CLASS_1"/>
    <property type="match status" value="1"/>
</dbReference>
<dbReference type="InterPro" id="IPR015424">
    <property type="entry name" value="PyrdxlP-dep_Trfase"/>
</dbReference>
<dbReference type="InterPro" id="IPR004838">
    <property type="entry name" value="NHTrfase_class1_PyrdxlP-BS"/>
</dbReference>
<dbReference type="Proteomes" id="UP000189933">
    <property type="component" value="Unassembled WGS sequence"/>
</dbReference>
<keyword evidence="2" id="KW-0663">Pyridoxal phosphate</keyword>
<dbReference type="Pfam" id="PF00155">
    <property type="entry name" value="Aminotran_1_2"/>
    <property type="match status" value="1"/>
</dbReference>
<protein>
    <recommendedName>
        <fullName evidence="3">Aminotransferase</fullName>
        <ecNumber evidence="3">2.6.1.-</ecNumber>
    </recommendedName>
</protein>
<dbReference type="RefSeq" id="WP_159071871.1">
    <property type="nucleotide sequence ID" value="NZ_FUXM01000002.1"/>
</dbReference>
<name>A0A1T4LR18_9FIRM</name>
<evidence type="ECO:0000259" key="4">
    <source>
        <dbReference type="Pfam" id="PF00155"/>
    </source>
</evidence>
<evidence type="ECO:0000256" key="1">
    <source>
        <dbReference type="ARBA" id="ARBA00001933"/>
    </source>
</evidence>
<dbReference type="InterPro" id="IPR004839">
    <property type="entry name" value="Aminotransferase_I/II_large"/>
</dbReference>
<dbReference type="InterPro" id="IPR015422">
    <property type="entry name" value="PyrdxlP-dep_Trfase_small"/>
</dbReference>
<dbReference type="CDD" id="cd00609">
    <property type="entry name" value="AAT_like"/>
    <property type="match status" value="1"/>
</dbReference>
<keyword evidence="6" id="KW-1185">Reference proteome</keyword>
<evidence type="ECO:0000313" key="6">
    <source>
        <dbReference type="Proteomes" id="UP000189933"/>
    </source>
</evidence>
<accession>A0A1T4LR18</accession>
<organism evidence="5 6">
    <name type="scientific">Carboxydocella sporoproducens DSM 16521</name>
    <dbReference type="NCBI Taxonomy" id="1121270"/>
    <lineage>
        <taxon>Bacteria</taxon>
        <taxon>Bacillati</taxon>
        <taxon>Bacillota</taxon>
        <taxon>Clostridia</taxon>
        <taxon>Eubacteriales</taxon>
        <taxon>Clostridiales Family XVI. Incertae Sedis</taxon>
        <taxon>Carboxydocella</taxon>
    </lineage>
</organism>
<dbReference type="InterPro" id="IPR015421">
    <property type="entry name" value="PyrdxlP-dep_Trfase_major"/>
</dbReference>
<evidence type="ECO:0000313" key="5">
    <source>
        <dbReference type="EMBL" id="SJZ57123.1"/>
    </source>
</evidence>
<dbReference type="AlphaFoldDB" id="A0A1T4LR18"/>